<dbReference type="InterPro" id="IPR002028">
    <property type="entry name" value="Trp_synthase_suA"/>
</dbReference>
<evidence type="ECO:0000313" key="12">
    <source>
        <dbReference type="Proteomes" id="UP000325286"/>
    </source>
</evidence>
<dbReference type="NCBIfam" id="TIGR00262">
    <property type="entry name" value="trpA"/>
    <property type="match status" value="1"/>
</dbReference>
<evidence type="ECO:0000256" key="2">
    <source>
        <dbReference type="ARBA" id="ARBA00004733"/>
    </source>
</evidence>
<comment type="pathway">
    <text evidence="2 9">Amino-acid biosynthesis; L-tryptophan biosynthesis; L-tryptophan from chorismate: step 5/5.</text>
</comment>
<keyword evidence="12" id="KW-1185">Reference proteome</keyword>
<gene>
    <name evidence="9 11" type="primary">trpA</name>
    <name evidence="11" type="ORF">UC8_42480</name>
</gene>
<name>A0A5B9QT69_9BACT</name>
<comment type="catalytic activity">
    <reaction evidence="8 9">
        <text>(1S,2R)-1-C-(indol-3-yl)glycerol 3-phosphate + L-serine = D-glyceraldehyde 3-phosphate + L-tryptophan + H2O</text>
        <dbReference type="Rhea" id="RHEA:10532"/>
        <dbReference type="ChEBI" id="CHEBI:15377"/>
        <dbReference type="ChEBI" id="CHEBI:33384"/>
        <dbReference type="ChEBI" id="CHEBI:57912"/>
        <dbReference type="ChEBI" id="CHEBI:58866"/>
        <dbReference type="ChEBI" id="CHEBI:59776"/>
        <dbReference type="EC" id="4.2.1.20"/>
    </reaction>
</comment>
<dbReference type="UniPathway" id="UPA00035">
    <property type="reaction ID" value="UER00044"/>
</dbReference>
<keyword evidence="5 9" id="KW-0822">Tryptophan biosynthesis</keyword>
<dbReference type="RefSeq" id="WP_068136725.1">
    <property type="nucleotide sequence ID" value="NZ_CP042914.1"/>
</dbReference>
<accession>A0A5B9QT69</accession>
<dbReference type="GO" id="GO:0005829">
    <property type="term" value="C:cytosol"/>
    <property type="evidence" value="ECO:0007669"/>
    <property type="project" value="TreeGrafter"/>
</dbReference>
<proteinExistence type="inferred from homology"/>
<evidence type="ECO:0000256" key="4">
    <source>
        <dbReference type="ARBA" id="ARBA00022605"/>
    </source>
</evidence>
<dbReference type="Proteomes" id="UP000325286">
    <property type="component" value="Chromosome"/>
</dbReference>
<dbReference type="EC" id="4.2.1.20" evidence="9"/>
<evidence type="ECO:0000256" key="10">
    <source>
        <dbReference type="RuleBase" id="RU003662"/>
    </source>
</evidence>
<dbReference type="PANTHER" id="PTHR43406:SF1">
    <property type="entry name" value="TRYPTOPHAN SYNTHASE ALPHA CHAIN, CHLOROPLASTIC"/>
    <property type="match status" value="1"/>
</dbReference>
<evidence type="ECO:0000256" key="5">
    <source>
        <dbReference type="ARBA" id="ARBA00022822"/>
    </source>
</evidence>
<evidence type="ECO:0000313" key="11">
    <source>
        <dbReference type="EMBL" id="QEG42214.1"/>
    </source>
</evidence>
<comment type="subunit">
    <text evidence="3 9">Tetramer of two alpha and two beta chains.</text>
</comment>
<dbReference type="EMBL" id="CP042914">
    <property type="protein sequence ID" value="QEG42214.1"/>
    <property type="molecule type" value="Genomic_DNA"/>
</dbReference>
<evidence type="ECO:0000256" key="3">
    <source>
        <dbReference type="ARBA" id="ARBA00011270"/>
    </source>
</evidence>
<feature type="active site" description="Proton acceptor" evidence="9">
    <location>
        <position position="49"/>
    </location>
</feature>
<comment type="function">
    <text evidence="1 9">The alpha subunit is responsible for the aldol cleavage of indoleglycerol phosphate to indole and glyceraldehyde 3-phosphate.</text>
</comment>
<reference evidence="11 12" key="1">
    <citation type="submission" date="2019-08" db="EMBL/GenBank/DDBJ databases">
        <title>Deep-cultivation of Planctomycetes and their phenomic and genomic characterization uncovers novel biology.</title>
        <authorList>
            <person name="Wiegand S."/>
            <person name="Jogler M."/>
            <person name="Boedeker C."/>
            <person name="Pinto D."/>
            <person name="Vollmers J."/>
            <person name="Rivas-Marin E."/>
            <person name="Kohn T."/>
            <person name="Peeters S.H."/>
            <person name="Heuer A."/>
            <person name="Rast P."/>
            <person name="Oberbeckmann S."/>
            <person name="Bunk B."/>
            <person name="Jeske O."/>
            <person name="Meyerdierks A."/>
            <person name="Storesund J.E."/>
            <person name="Kallscheuer N."/>
            <person name="Luecker S."/>
            <person name="Lage O.M."/>
            <person name="Pohl T."/>
            <person name="Merkel B.J."/>
            <person name="Hornburger P."/>
            <person name="Mueller R.-W."/>
            <person name="Bruemmer F."/>
            <person name="Labrenz M."/>
            <person name="Spormann A.M."/>
            <person name="Op den Camp H."/>
            <person name="Overmann J."/>
            <person name="Amann R."/>
            <person name="Jetten M.S.M."/>
            <person name="Mascher T."/>
            <person name="Medema M.H."/>
            <person name="Devos D.P."/>
            <person name="Kaster A.-K."/>
            <person name="Ovreas L."/>
            <person name="Rohde M."/>
            <person name="Galperin M.Y."/>
            <person name="Jogler C."/>
        </authorList>
    </citation>
    <scope>NUCLEOTIDE SEQUENCE [LARGE SCALE GENOMIC DNA]</scope>
    <source>
        <strain evidence="11 12">UC8</strain>
    </source>
</reference>
<evidence type="ECO:0000256" key="7">
    <source>
        <dbReference type="ARBA" id="ARBA00023239"/>
    </source>
</evidence>
<dbReference type="HAMAP" id="MF_00131">
    <property type="entry name" value="Trp_synth_alpha"/>
    <property type="match status" value="1"/>
</dbReference>
<keyword evidence="7 9" id="KW-0456">Lyase</keyword>
<dbReference type="AlphaFoldDB" id="A0A5B9QT69"/>
<comment type="similarity">
    <text evidence="9 10">Belongs to the TrpA family.</text>
</comment>
<organism evidence="11 12">
    <name type="scientific">Roseimaritima ulvae</name>
    <dbReference type="NCBI Taxonomy" id="980254"/>
    <lineage>
        <taxon>Bacteria</taxon>
        <taxon>Pseudomonadati</taxon>
        <taxon>Planctomycetota</taxon>
        <taxon>Planctomycetia</taxon>
        <taxon>Pirellulales</taxon>
        <taxon>Pirellulaceae</taxon>
        <taxon>Roseimaritima</taxon>
    </lineage>
</organism>
<protein>
    <recommendedName>
        <fullName evidence="9">Tryptophan synthase alpha chain</fullName>
        <ecNumber evidence="9">4.2.1.20</ecNumber>
    </recommendedName>
</protein>
<evidence type="ECO:0000256" key="1">
    <source>
        <dbReference type="ARBA" id="ARBA00003365"/>
    </source>
</evidence>
<evidence type="ECO:0000256" key="8">
    <source>
        <dbReference type="ARBA" id="ARBA00049047"/>
    </source>
</evidence>
<dbReference type="PANTHER" id="PTHR43406">
    <property type="entry name" value="TRYPTOPHAN SYNTHASE, ALPHA CHAIN"/>
    <property type="match status" value="1"/>
</dbReference>
<dbReference type="GO" id="GO:0004834">
    <property type="term" value="F:tryptophan synthase activity"/>
    <property type="evidence" value="ECO:0007669"/>
    <property type="project" value="UniProtKB-UniRule"/>
</dbReference>
<dbReference type="KEGG" id="rul:UC8_42480"/>
<keyword evidence="4 9" id="KW-0028">Amino-acid biosynthesis</keyword>
<dbReference type="Pfam" id="PF00290">
    <property type="entry name" value="Trp_syntA"/>
    <property type="match status" value="1"/>
</dbReference>
<evidence type="ECO:0000256" key="9">
    <source>
        <dbReference type="HAMAP-Rule" id="MF_00131"/>
    </source>
</evidence>
<sequence>MTAIDDLFEDLRQQGRKALLPFVTAGDPDIAFTGELLKALAEAGASMCEVGVPYSDPIADGPVIQAAYQRALDNGFKLQQVFDLAASLKPAMKMPMVTMVSYSIIHRIGLEAYVQRALTAGYSGAIVPDLLVEEAAEVSRVCHAHDFNLIQLVTPTTPRERQVQIAESSTGFLYFVSVTGITGERTELPTDLVENVQWLKQQTDLPICIGFGISGPETARQLAPVADGLIVGSAFVRRIAGVTPESRGKVLQDVQSFAKELLTAMGTSI</sequence>
<dbReference type="FunFam" id="3.20.20.70:FF:000037">
    <property type="entry name" value="Tryptophan synthase alpha chain"/>
    <property type="match status" value="1"/>
</dbReference>
<dbReference type="InterPro" id="IPR011060">
    <property type="entry name" value="RibuloseP-bd_barrel"/>
</dbReference>
<feature type="active site" description="Proton acceptor" evidence="9">
    <location>
        <position position="60"/>
    </location>
</feature>
<evidence type="ECO:0000256" key="6">
    <source>
        <dbReference type="ARBA" id="ARBA00023141"/>
    </source>
</evidence>
<dbReference type="CDD" id="cd04724">
    <property type="entry name" value="Tryptophan_synthase_alpha"/>
    <property type="match status" value="1"/>
</dbReference>
<dbReference type="InterPro" id="IPR013785">
    <property type="entry name" value="Aldolase_TIM"/>
</dbReference>
<dbReference type="Gene3D" id="3.20.20.70">
    <property type="entry name" value="Aldolase class I"/>
    <property type="match status" value="1"/>
</dbReference>
<dbReference type="SUPFAM" id="SSF51366">
    <property type="entry name" value="Ribulose-phoshate binding barrel"/>
    <property type="match status" value="1"/>
</dbReference>
<dbReference type="OrthoDB" id="9804578at2"/>
<keyword evidence="6 9" id="KW-0057">Aromatic amino acid biosynthesis</keyword>